<dbReference type="InterPro" id="IPR011032">
    <property type="entry name" value="GroES-like_sf"/>
</dbReference>
<name>A0ABV8GU33_9BACI</name>
<organism evidence="2 3">
    <name type="scientific">Oceanobacillus longus</name>
    <dbReference type="NCBI Taxonomy" id="930120"/>
    <lineage>
        <taxon>Bacteria</taxon>
        <taxon>Bacillati</taxon>
        <taxon>Bacillota</taxon>
        <taxon>Bacilli</taxon>
        <taxon>Bacillales</taxon>
        <taxon>Bacillaceae</taxon>
        <taxon>Oceanobacillus</taxon>
    </lineage>
</organism>
<feature type="domain" description="Enoyl reductase (ER)" evidence="1">
    <location>
        <begin position="15"/>
        <end position="326"/>
    </location>
</feature>
<dbReference type="NCBIfam" id="TIGR02823">
    <property type="entry name" value="oxido_YhdH"/>
    <property type="match status" value="1"/>
</dbReference>
<dbReference type="Gene3D" id="3.40.50.720">
    <property type="entry name" value="NAD(P)-binding Rossmann-like Domain"/>
    <property type="match status" value="1"/>
</dbReference>
<proteinExistence type="predicted"/>
<comment type="caution">
    <text evidence="2">The sequence shown here is derived from an EMBL/GenBank/DDBJ whole genome shotgun (WGS) entry which is preliminary data.</text>
</comment>
<dbReference type="Pfam" id="PF00107">
    <property type="entry name" value="ADH_zinc_N"/>
    <property type="match status" value="1"/>
</dbReference>
<dbReference type="InterPro" id="IPR014188">
    <property type="entry name" value="Acrylyl-CoA_reductase_AcuI"/>
</dbReference>
<dbReference type="InterPro" id="IPR020843">
    <property type="entry name" value="ER"/>
</dbReference>
<evidence type="ECO:0000313" key="2">
    <source>
        <dbReference type="EMBL" id="MFC4022376.1"/>
    </source>
</evidence>
<dbReference type="SUPFAM" id="SSF50129">
    <property type="entry name" value="GroES-like"/>
    <property type="match status" value="1"/>
</dbReference>
<dbReference type="EMBL" id="JBHSAO010000001">
    <property type="protein sequence ID" value="MFC4022376.1"/>
    <property type="molecule type" value="Genomic_DNA"/>
</dbReference>
<sequence length="328" mass="34923">MDNFQALVLNKIDEQTNLNVKQLTIDDLPKGEVTIKVAYSSVNYKDGLVGIQNQLVESYPLIPGIDLSGTVMESTDTRYKEGDEVIVTSYKLGTGHSGGFSEVARVPGEWVVPLPEGLSLKEAMILGTAGLTAALSVAKLEAAGLKPEDGPVLVAGATGGVGSIAVNILADRGYEVVASTGKADQEAYLKQLGAKEVIHRNEIVATDAQPARKKRWAAAVDPVGGKTLEYILTTLQYGGSVATCGLAGGVEVATTVIPFISRSINWLGIDSVMYPMDKRLEAWKLLSDNMKPTALNNEMVNEVSLTDLPEILGDILEGKVRGRTLVKL</sequence>
<dbReference type="InterPro" id="IPR051397">
    <property type="entry name" value="Zn-ADH-like_protein"/>
</dbReference>
<evidence type="ECO:0000313" key="3">
    <source>
        <dbReference type="Proteomes" id="UP001595772"/>
    </source>
</evidence>
<dbReference type="PANTHER" id="PTHR43677">
    <property type="entry name" value="SHORT-CHAIN DEHYDROGENASE/REDUCTASE"/>
    <property type="match status" value="1"/>
</dbReference>
<keyword evidence="3" id="KW-1185">Reference proteome</keyword>
<dbReference type="RefSeq" id="WP_379494892.1">
    <property type="nucleotide sequence ID" value="NZ_JBHSAO010000001.1"/>
</dbReference>
<dbReference type="Gene3D" id="3.90.180.10">
    <property type="entry name" value="Medium-chain alcohol dehydrogenases, catalytic domain"/>
    <property type="match status" value="1"/>
</dbReference>
<dbReference type="Pfam" id="PF08240">
    <property type="entry name" value="ADH_N"/>
    <property type="match status" value="1"/>
</dbReference>
<dbReference type="InterPro" id="IPR036291">
    <property type="entry name" value="NAD(P)-bd_dom_sf"/>
</dbReference>
<dbReference type="InterPro" id="IPR013149">
    <property type="entry name" value="ADH-like_C"/>
</dbReference>
<accession>A0ABV8GU33</accession>
<gene>
    <name evidence="2" type="ORF">ACFOUV_00930</name>
</gene>
<dbReference type="EC" id="1.3.1.95" evidence="2"/>
<evidence type="ECO:0000259" key="1">
    <source>
        <dbReference type="SMART" id="SM00829"/>
    </source>
</evidence>
<protein>
    <submittedName>
        <fullName evidence="2">Acryloyl-CoA reductase</fullName>
        <ecNumber evidence="2">1.3.1.95</ecNumber>
    </submittedName>
</protein>
<dbReference type="SMART" id="SM00829">
    <property type="entry name" value="PKS_ER"/>
    <property type="match status" value="1"/>
</dbReference>
<keyword evidence="2" id="KW-0560">Oxidoreductase</keyword>
<dbReference type="GO" id="GO:0043958">
    <property type="term" value="F:acryloyl-CoA reductase (NADH) activity"/>
    <property type="evidence" value="ECO:0007669"/>
    <property type="project" value="UniProtKB-EC"/>
</dbReference>
<reference evidence="3" key="1">
    <citation type="journal article" date="2019" name="Int. J. Syst. Evol. Microbiol.">
        <title>The Global Catalogue of Microorganisms (GCM) 10K type strain sequencing project: providing services to taxonomists for standard genome sequencing and annotation.</title>
        <authorList>
            <consortium name="The Broad Institute Genomics Platform"/>
            <consortium name="The Broad Institute Genome Sequencing Center for Infectious Disease"/>
            <person name="Wu L."/>
            <person name="Ma J."/>
        </authorList>
    </citation>
    <scope>NUCLEOTIDE SEQUENCE [LARGE SCALE GENOMIC DNA]</scope>
    <source>
        <strain evidence="3">IBRC-M 10703</strain>
    </source>
</reference>
<dbReference type="SUPFAM" id="SSF51735">
    <property type="entry name" value="NAD(P)-binding Rossmann-fold domains"/>
    <property type="match status" value="1"/>
</dbReference>
<dbReference type="InterPro" id="IPR013154">
    <property type="entry name" value="ADH-like_N"/>
</dbReference>
<dbReference type="PANTHER" id="PTHR43677:SF1">
    <property type="entry name" value="ACRYLYL-COA REDUCTASE ACUI-RELATED"/>
    <property type="match status" value="1"/>
</dbReference>
<dbReference type="Proteomes" id="UP001595772">
    <property type="component" value="Unassembled WGS sequence"/>
</dbReference>